<evidence type="ECO:0000256" key="1">
    <source>
        <dbReference type="ARBA" id="ARBA00022857"/>
    </source>
</evidence>
<feature type="domain" description="NADP-dependent oxidoreductase" evidence="3">
    <location>
        <begin position="28"/>
        <end position="327"/>
    </location>
</feature>
<evidence type="ECO:0000259" key="3">
    <source>
        <dbReference type="Pfam" id="PF00248"/>
    </source>
</evidence>
<gene>
    <name evidence="4" type="ORF">KN815_27575</name>
</gene>
<reference evidence="4 5" key="1">
    <citation type="submission" date="2021-06" db="EMBL/GenBank/DDBJ databases">
        <authorList>
            <person name="Pan X."/>
        </authorList>
    </citation>
    <scope>NUCLEOTIDE SEQUENCE [LARGE SCALE GENOMIC DNA]</scope>
    <source>
        <strain evidence="4 5">4503</strain>
    </source>
</reference>
<dbReference type="InterPro" id="IPR005399">
    <property type="entry name" value="K_chnl_volt-dep_bsu_KCNAB-rel"/>
</dbReference>
<keyword evidence="5" id="KW-1185">Reference proteome</keyword>
<keyword evidence="2" id="KW-0560">Oxidoreductase</keyword>
<dbReference type="InterPro" id="IPR023210">
    <property type="entry name" value="NADP_OxRdtase_dom"/>
</dbReference>
<protein>
    <submittedName>
        <fullName evidence="4">Aldo/keto reductase</fullName>
    </submittedName>
</protein>
<dbReference type="PANTHER" id="PTHR43150:SF4">
    <property type="entry name" value="L-GLYCERALDEHYDE 3-PHOSPHATE REDUCTASE"/>
    <property type="match status" value="1"/>
</dbReference>
<evidence type="ECO:0000256" key="2">
    <source>
        <dbReference type="ARBA" id="ARBA00023002"/>
    </source>
</evidence>
<accession>A0ABS6CL86</accession>
<name>A0ABS6CL86_9ACTN</name>
<comment type="caution">
    <text evidence="4">The sequence shown here is derived from an EMBL/GenBank/DDBJ whole genome shotgun (WGS) entry which is preliminary data.</text>
</comment>
<evidence type="ECO:0000313" key="4">
    <source>
        <dbReference type="EMBL" id="MBU3867683.1"/>
    </source>
</evidence>
<organism evidence="4 5">
    <name type="scientific">Streptomyces niphimycinicus</name>
    <dbReference type="NCBI Taxonomy" id="2842201"/>
    <lineage>
        <taxon>Bacteria</taxon>
        <taxon>Bacillati</taxon>
        <taxon>Actinomycetota</taxon>
        <taxon>Actinomycetes</taxon>
        <taxon>Kitasatosporales</taxon>
        <taxon>Streptomycetaceae</taxon>
        <taxon>Streptomyces</taxon>
    </lineage>
</organism>
<dbReference type="Pfam" id="PF00248">
    <property type="entry name" value="Aldo_ket_red"/>
    <property type="match status" value="1"/>
</dbReference>
<dbReference type="RefSeq" id="WP_216344615.1">
    <property type="nucleotide sequence ID" value="NZ_JAHLEM010000330.1"/>
</dbReference>
<proteinExistence type="predicted"/>
<dbReference type="Proteomes" id="UP000720508">
    <property type="component" value="Unassembled WGS sequence"/>
</dbReference>
<evidence type="ECO:0000313" key="5">
    <source>
        <dbReference type="Proteomes" id="UP000720508"/>
    </source>
</evidence>
<dbReference type="EMBL" id="JAHLEM010000330">
    <property type="protein sequence ID" value="MBU3867683.1"/>
    <property type="molecule type" value="Genomic_DNA"/>
</dbReference>
<sequence>MVHLAAENRYDSMQYQRCGRSGVLLPKVSLGLWHNFGDTHPLETQRAVLRRAFDLGVTHIDLANNYGPPPGSAETNFGSIFAQDFRPYRDELFIASKAGHLMWPGPYGEWGSRKYVLASLDQSLSRMGLDYVDVFYSHRFDPDTPLEETMGALDSAVRQGKALYAGVSNYPPEAIAEAAAILKDLRTPYLINQYPYSILQRGVEGGVLQASDEAGVGVIAFSPLAQGQLTDRYLHGVPADSRMALGHFLKRETLTEERLSLLHALNKLAEGRGQTLAQLALAWVLRDPRVVSVLIGASSVAQLEQNVSVLDSPAFSEAELAEIDRLSAEAGIEIP</sequence>
<dbReference type="PANTHER" id="PTHR43150">
    <property type="entry name" value="HYPERKINETIC, ISOFORM M"/>
    <property type="match status" value="1"/>
</dbReference>
<keyword evidence="1" id="KW-0521">NADP</keyword>